<protein>
    <submittedName>
        <fullName evidence="1">Uncharacterized protein</fullName>
    </submittedName>
</protein>
<evidence type="ECO:0000313" key="1">
    <source>
        <dbReference type="EMBL" id="QOP43025.1"/>
    </source>
</evidence>
<dbReference type="Proteomes" id="UP000593719">
    <property type="component" value="Chromosome"/>
</dbReference>
<organism evidence="1 2">
    <name type="scientific">Sulfurimonas sediminis</name>
    <dbReference type="NCBI Taxonomy" id="2590020"/>
    <lineage>
        <taxon>Bacteria</taxon>
        <taxon>Pseudomonadati</taxon>
        <taxon>Campylobacterota</taxon>
        <taxon>Epsilonproteobacteria</taxon>
        <taxon>Campylobacterales</taxon>
        <taxon>Sulfurimonadaceae</taxon>
        <taxon>Sulfurimonas</taxon>
    </lineage>
</organism>
<keyword evidence="2" id="KW-1185">Reference proteome</keyword>
<dbReference type="RefSeq" id="WP_193151334.1">
    <property type="nucleotide sequence ID" value="NZ_CP041235.1"/>
</dbReference>
<proteinExistence type="predicted"/>
<dbReference type="InterPro" id="IPR007485">
    <property type="entry name" value="LPS_assembly_LptE"/>
</dbReference>
<reference evidence="1 2" key="1">
    <citation type="submission" date="2019-06" db="EMBL/GenBank/DDBJ databases">
        <title>Sulfurimonas gotlandica sp. nov., a chemoautotrophic and psychrotolerant epsilonproteobacterium isolated from a pelagic redoxcline, and an emended description of the genus Sulfurimonas.</title>
        <authorList>
            <person name="Wang S."/>
            <person name="Jiang L."/>
            <person name="Shao Z."/>
        </authorList>
    </citation>
    <scope>NUCLEOTIDE SEQUENCE [LARGE SCALE GENOMIC DNA]</scope>
    <source>
        <strain evidence="1 2">S2-6</strain>
    </source>
</reference>
<dbReference type="Pfam" id="PF04390">
    <property type="entry name" value="LptE"/>
    <property type="match status" value="1"/>
</dbReference>
<dbReference type="PROSITE" id="PS51257">
    <property type="entry name" value="PROKAR_LIPOPROTEIN"/>
    <property type="match status" value="1"/>
</dbReference>
<gene>
    <name evidence="1" type="ORF">FJR45_03275</name>
</gene>
<accession>A0A7M1B061</accession>
<dbReference type="EMBL" id="CP041235">
    <property type="protein sequence ID" value="QOP43025.1"/>
    <property type="molecule type" value="Genomic_DNA"/>
</dbReference>
<dbReference type="GO" id="GO:0019867">
    <property type="term" value="C:outer membrane"/>
    <property type="evidence" value="ECO:0007669"/>
    <property type="project" value="InterPro"/>
</dbReference>
<dbReference type="AlphaFoldDB" id="A0A7M1B061"/>
<evidence type="ECO:0000313" key="2">
    <source>
        <dbReference type="Proteomes" id="UP000593719"/>
    </source>
</evidence>
<name>A0A7M1B061_9BACT</name>
<dbReference type="GO" id="GO:0043165">
    <property type="term" value="P:Gram-negative-bacterium-type cell outer membrane assembly"/>
    <property type="evidence" value="ECO:0007669"/>
    <property type="project" value="InterPro"/>
</dbReference>
<sequence>MKKHPHFLKLVTFIVSLLLVSGCGYKPSSKYARSVIGSKIHTHVVISALDPQNTVLIKDAVDSAIVEIFHASLTDKSHADTTLNFSLTPPSYSPIQYNAQGYIIAYRAKIVLKIARESKNIKKTYTARGTYDFSVVPNAVITDQERFDAIKFSAIKAIASFVAQVSAEGSQL</sequence>
<dbReference type="KEGG" id="ssei:FJR45_03275"/>